<dbReference type="RefSeq" id="WP_143236010.1">
    <property type="nucleotide sequence ID" value="NZ_VJWL01000002.1"/>
</dbReference>
<accession>A0A552X251</accession>
<evidence type="ECO:0000313" key="2">
    <source>
        <dbReference type="EMBL" id="TRW49026.1"/>
    </source>
</evidence>
<feature type="chain" id="PRO_5021885258" evidence="1">
    <location>
        <begin position="20"/>
        <end position="73"/>
    </location>
</feature>
<keyword evidence="3" id="KW-1185">Reference proteome</keyword>
<dbReference type="AlphaFoldDB" id="A0A552X251"/>
<gene>
    <name evidence="2" type="ORF">FM042_08585</name>
</gene>
<evidence type="ECO:0000256" key="1">
    <source>
        <dbReference type="SAM" id="SignalP"/>
    </source>
</evidence>
<sequence length="73" mass="8046">MRMLLTALVAMLLMGCTSAGGYGSNSRYVVDWEKVDRIESAARAQGVEVVWVQVPMKRVEKSEPSQDEDNGAQ</sequence>
<feature type="signal peptide" evidence="1">
    <location>
        <begin position="1"/>
        <end position="19"/>
    </location>
</feature>
<dbReference type="EMBL" id="VJWL01000002">
    <property type="protein sequence ID" value="TRW49026.1"/>
    <property type="molecule type" value="Genomic_DNA"/>
</dbReference>
<dbReference type="Proteomes" id="UP000320359">
    <property type="component" value="Unassembled WGS sequence"/>
</dbReference>
<evidence type="ECO:0000313" key="3">
    <source>
        <dbReference type="Proteomes" id="UP000320359"/>
    </source>
</evidence>
<dbReference type="OrthoDB" id="9951880at2"/>
<dbReference type="PROSITE" id="PS51257">
    <property type="entry name" value="PROKAR_LIPOPROTEIN"/>
    <property type="match status" value="1"/>
</dbReference>
<comment type="caution">
    <text evidence="2">The sequence shown here is derived from an EMBL/GenBank/DDBJ whole genome shotgun (WGS) entry which is preliminary data.</text>
</comment>
<reference evidence="2 3" key="1">
    <citation type="submission" date="2019-07" db="EMBL/GenBank/DDBJ databases">
        <authorList>
            <person name="Yang M."/>
            <person name="Zhao D."/>
            <person name="Xiang H."/>
        </authorList>
    </citation>
    <scope>NUCLEOTIDE SEQUENCE [LARGE SCALE GENOMIC DNA]</scope>
    <source>
        <strain evidence="2 3">IM1326</strain>
    </source>
</reference>
<protein>
    <submittedName>
        <fullName evidence="2">Uncharacterized protein</fullName>
    </submittedName>
</protein>
<organism evidence="2 3">
    <name type="scientific">Aliidiomarina halalkaliphila</name>
    <dbReference type="NCBI Taxonomy" id="2593535"/>
    <lineage>
        <taxon>Bacteria</taxon>
        <taxon>Pseudomonadati</taxon>
        <taxon>Pseudomonadota</taxon>
        <taxon>Gammaproteobacteria</taxon>
        <taxon>Alteromonadales</taxon>
        <taxon>Idiomarinaceae</taxon>
        <taxon>Aliidiomarina</taxon>
    </lineage>
</organism>
<proteinExistence type="predicted"/>
<name>A0A552X251_9GAMM</name>
<keyword evidence="1" id="KW-0732">Signal</keyword>